<dbReference type="Pfam" id="PF13041">
    <property type="entry name" value="PPR_2"/>
    <property type="match status" value="1"/>
</dbReference>
<dbReference type="InterPro" id="IPR011990">
    <property type="entry name" value="TPR-like_helical_dom_sf"/>
</dbReference>
<keyword evidence="6" id="KW-1185">Reference proteome</keyword>
<dbReference type="Proteomes" id="UP000002630">
    <property type="component" value="Linkage Group LG25"/>
</dbReference>
<feature type="domain" description="PROP1-like PPR" evidence="4">
    <location>
        <begin position="197"/>
        <end position="350"/>
    </location>
</feature>
<evidence type="ECO:0000256" key="1">
    <source>
        <dbReference type="ARBA" id="ARBA00022737"/>
    </source>
</evidence>
<gene>
    <name evidence="5" type="ORF">Esi_0060_0112</name>
</gene>
<feature type="repeat" description="PPR" evidence="2">
    <location>
        <begin position="216"/>
        <end position="251"/>
    </location>
</feature>
<evidence type="ECO:0000259" key="4">
    <source>
        <dbReference type="Pfam" id="PF17177"/>
    </source>
</evidence>
<dbReference type="eggNOG" id="KOG4197">
    <property type="taxonomic scope" value="Eukaryota"/>
</dbReference>
<feature type="repeat" description="PPR" evidence="2">
    <location>
        <begin position="544"/>
        <end position="578"/>
    </location>
</feature>
<feature type="repeat" description="PPR" evidence="2">
    <location>
        <begin position="252"/>
        <end position="286"/>
    </location>
</feature>
<dbReference type="PANTHER" id="PTHR47447:SF17">
    <property type="entry name" value="OS12G0638900 PROTEIN"/>
    <property type="match status" value="1"/>
</dbReference>
<dbReference type="PROSITE" id="PS51375">
    <property type="entry name" value="PPR"/>
    <property type="match status" value="9"/>
</dbReference>
<feature type="repeat" description="PPR" evidence="2">
    <location>
        <begin position="358"/>
        <end position="392"/>
    </location>
</feature>
<dbReference type="Pfam" id="PF17177">
    <property type="entry name" value="PPR_long"/>
    <property type="match status" value="1"/>
</dbReference>
<feature type="repeat" description="PPR" evidence="2">
    <location>
        <begin position="649"/>
        <end position="683"/>
    </location>
</feature>
<dbReference type="Pfam" id="PF01535">
    <property type="entry name" value="PPR"/>
    <property type="match status" value="4"/>
</dbReference>
<dbReference type="AlphaFoldDB" id="D8LQV0"/>
<dbReference type="InterPro" id="IPR033443">
    <property type="entry name" value="PROP1-like_PPR_dom"/>
</dbReference>
<evidence type="ECO:0000256" key="3">
    <source>
        <dbReference type="SAM" id="MobiDB-lite"/>
    </source>
</evidence>
<dbReference type="InParanoid" id="D8LQV0"/>
<organism evidence="5 6">
    <name type="scientific">Ectocarpus siliculosus</name>
    <name type="common">Brown alga</name>
    <name type="synonym">Conferva siliculosa</name>
    <dbReference type="NCBI Taxonomy" id="2880"/>
    <lineage>
        <taxon>Eukaryota</taxon>
        <taxon>Sar</taxon>
        <taxon>Stramenopiles</taxon>
        <taxon>Ochrophyta</taxon>
        <taxon>PX clade</taxon>
        <taxon>Phaeophyceae</taxon>
        <taxon>Ectocarpales</taxon>
        <taxon>Ectocarpaceae</taxon>
        <taxon>Ectocarpus</taxon>
    </lineage>
</organism>
<dbReference type="PANTHER" id="PTHR47447">
    <property type="entry name" value="OS03G0856100 PROTEIN"/>
    <property type="match status" value="1"/>
</dbReference>
<proteinExistence type="predicted"/>
<dbReference type="STRING" id="2880.D8LQV0"/>
<protein>
    <recommendedName>
        <fullName evidence="4">PROP1-like PPR domain-containing protein</fullName>
    </recommendedName>
</protein>
<dbReference type="InterPro" id="IPR002885">
    <property type="entry name" value="PPR_rpt"/>
</dbReference>
<name>D8LQV0_ECTSI</name>
<dbReference type="NCBIfam" id="TIGR00756">
    <property type="entry name" value="PPR"/>
    <property type="match status" value="7"/>
</dbReference>
<reference evidence="5 6" key="1">
    <citation type="journal article" date="2010" name="Nature">
        <title>The Ectocarpus genome and the independent evolution of multicellularity in brown algae.</title>
        <authorList>
            <person name="Cock J.M."/>
            <person name="Sterck L."/>
            <person name="Rouze P."/>
            <person name="Scornet D."/>
            <person name="Allen A.E."/>
            <person name="Amoutzias G."/>
            <person name="Anthouard V."/>
            <person name="Artiguenave F."/>
            <person name="Aury J.M."/>
            <person name="Badger J.H."/>
            <person name="Beszteri B."/>
            <person name="Billiau K."/>
            <person name="Bonnet E."/>
            <person name="Bothwell J.H."/>
            <person name="Bowler C."/>
            <person name="Boyen C."/>
            <person name="Brownlee C."/>
            <person name="Carrano C.J."/>
            <person name="Charrier B."/>
            <person name="Cho G.Y."/>
            <person name="Coelho S.M."/>
            <person name="Collen J."/>
            <person name="Corre E."/>
            <person name="Da Silva C."/>
            <person name="Delage L."/>
            <person name="Delaroque N."/>
            <person name="Dittami S.M."/>
            <person name="Doulbeau S."/>
            <person name="Elias M."/>
            <person name="Farnham G."/>
            <person name="Gachon C.M."/>
            <person name="Gschloessl B."/>
            <person name="Heesch S."/>
            <person name="Jabbari K."/>
            <person name="Jubin C."/>
            <person name="Kawai H."/>
            <person name="Kimura K."/>
            <person name="Kloareg B."/>
            <person name="Kupper F.C."/>
            <person name="Lang D."/>
            <person name="Le Bail A."/>
            <person name="Leblanc C."/>
            <person name="Lerouge P."/>
            <person name="Lohr M."/>
            <person name="Lopez P.J."/>
            <person name="Martens C."/>
            <person name="Maumus F."/>
            <person name="Michel G."/>
            <person name="Miranda-Saavedra D."/>
            <person name="Morales J."/>
            <person name="Moreau H."/>
            <person name="Motomura T."/>
            <person name="Nagasato C."/>
            <person name="Napoli C.A."/>
            <person name="Nelson D.R."/>
            <person name="Nyvall-Collen P."/>
            <person name="Peters A.F."/>
            <person name="Pommier C."/>
            <person name="Potin P."/>
            <person name="Poulain J."/>
            <person name="Quesneville H."/>
            <person name="Read B."/>
            <person name="Rensing S.A."/>
            <person name="Ritter A."/>
            <person name="Rousvoal S."/>
            <person name="Samanta M."/>
            <person name="Samson G."/>
            <person name="Schroeder D.C."/>
            <person name="Segurens B."/>
            <person name="Strittmatter M."/>
            <person name="Tonon T."/>
            <person name="Tregear J.W."/>
            <person name="Valentin K."/>
            <person name="von Dassow P."/>
            <person name="Yamagishi T."/>
            <person name="Van de Peer Y."/>
            <person name="Wincker P."/>
        </authorList>
    </citation>
    <scope>NUCLEOTIDE SEQUENCE [LARGE SCALE GENOMIC DNA]</scope>
    <source>
        <strain evidence="6">Ec32 / CCAP1310/4</strain>
    </source>
</reference>
<dbReference type="OrthoDB" id="185373at2759"/>
<accession>D8LQV0</accession>
<sequence length="724" mass="78044">MSFLNAAKNVAAARTKAATATAVRSFSMASKAREKNSRRFWPAERFSERRHDIRRPEVLPSSTSNRRTENIRSTLVLPRRKAAVAAKFLLLRRAGDGDGGANDARRRDRRDKLLREASRRGNGSLVPASPAIEYAGREERSTERKKTAGQMAALLRVLAATNQAVPAVGASSPARVTNMRMFDKTLRGYEEAGKWRHALGLLSRMMSDDSSGVRPDSSTFGMVVSACVKAGRWREASNVVLREMSTHGVTPDAITYTSVIDVCGKWGRWEESFRLLDEMAKAGLTPSVSTYNNAITLCGSRGRFQLAIDLLDRMLATGVSPNVASYNSVMTACDHMGQWRQVLGLLRRMEETGGIQPSVRSFNIAIKAVGDSGDCEAALALFREMSATGIVPNMDSYSTVIKAFNQAGRVDGTVSGLLEEMSESMKVNPEADTIVIGDSTIHTSPTSAGMERQAGKKWRQTVALTREVERSALSASHNGATARLGLSAAEEGGSQTKSGPSGGKATEPSNHENQEDCAEGETQHIRQRALVHLQNMSGTEIPQTAGSYSLAITQYGHSGQWESSLALLKQMALAGIPPNRKCYHSAIAACGISKKHEEALELLREMEKAGFTLTDKSYRCAISACGNAGRFEDCVSLLRETAAAGLPPNPGTYSLVIMACGDAGQWEKALSLLREAEALDIIANGTCYNAAVKACKDCSQPEEAAAVLARSKKHTTSACPVESK</sequence>
<dbReference type="EMBL" id="FN648819">
    <property type="protein sequence ID" value="CBN74977.1"/>
    <property type="molecule type" value="Genomic_DNA"/>
</dbReference>
<feature type="repeat" description="PPR" evidence="2">
    <location>
        <begin position="322"/>
        <end position="356"/>
    </location>
</feature>
<feature type="region of interest" description="Disordered" evidence="3">
    <location>
        <begin position="486"/>
        <end position="522"/>
    </location>
</feature>
<feature type="repeat" description="PPR" evidence="2">
    <location>
        <begin position="614"/>
        <end position="648"/>
    </location>
</feature>
<evidence type="ECO:0000313" key="6">
    <source>
        <dbReference type="Proteomes" id="UP000002630"/>
    </source>
</evidence>
<feature type="repeat" description="PPR" evidence="2">
    <location>
        <begin position="287"/>
        <end position="321"/>
    </location>
</feature>
<evidence type="ECO:0000256" key="2">
    <source>
        <dbReference type="PROSITE-ProRule" id="PRU00708"/>
    </source>
</evidence>
<feature type="repeat" description="PPR" evidence="2">
    <location>
        <begin position="579"/>
        <end position="613"/>
    </location>
</feature>
<dbReference type="EMBL" id="FN649750">
    <property type="protein sequence ID" value="CBN74977.1"/>
    <property type="molecule type" value="Genomic_DNA"/>
</dbReference>
<dbReference type="Gene3D" id="1.25.40.10">
    <property type="entry name" value="Tetratricopeptide repeat domain"/>
    <property type="match status" value="3"/>
</dbReference>
<keyword evidence="1" id="KW-0677">Repeat</keyword>
<evidence type="ECO:0000313" key="5">
    <source>
        <dbReference type="EMBL" id="CBN74977.1"/>
    </source>
</evidence>